<evidence type="ECO:0000256" key="1">
    <source>
        <dbReference type="SAM" id="Phobius"/>
    </source>
</evidence>
<proteinExistence type="predicted"/>
<dbReference type="AlphaFoldDB" id="A0A843UHP7"/>
<protein>
    <submittedName>
        <fullName evidence="2">Uncharacterized protein</fullName>
    </submittedName>
</protein>
<comment type="caution">
    <text evidence="2">The sequence shown here is derived from an EMBL/GenBank/DDBJ whole genome shotgun (WGS) entry which is preliminary data.</text>
</comment>
<feature type="transmembrane region" description="Helical" evidence="1">
    <location>
        <begin position="128"/>
        <end position="147"/>
    </location>
</feature>
<dbReference type="EMBL" id="NMUH01000671">
    <property type="protein sequence ID" value="MQL83068.1"/>
    <property type="molecule type" value="Genomic_DNA"/>
</dbReference>
<sequence>MECDCTGFGVVSGRIVPEPSSAEDATVVKVAIMSQLARPPRHHRDALVRHDKVAMAWATTTVSQHGCDGLMHHDYSRDRLSRSPGARHLRACPVREVVTVAWDPRPRAPVEPTVWWSRRAGSTEFPTVVFSVLLVVSSFASALPFVGETSQQRQGVRRAEETGR</sequence>
<gene>
    <name evidence="2" type="ORF">Taro_015542</name>
</gene>
<keyword evidence="3" id="KW-1185">Reference proteome</keyword>
<evidence type="ECO:0000313" key="3">
    <source>
        <dbReference type="Proteomes" id="UP000652761"/>
    </source>
</evidence>
<evidence type="ECO:0000313" key="2">
    <source>
        <dbReference type="EMBL" id="MQL83068.1"/>
    </source>
</evidence>
<reference evidence="2" key="1">
    <citation type="submission" date="2017-07" db="EMBL/GenBank/DDBJ databases">
        <title>Taro Niue Genome Assembly and Annotation.</title>
        <authorList>
            <person name="Atibalentja N."/>
            <person name="Keating K."/>
            <person name="Fields C.J."/>
        </authorList>
    </citation>
    <scope>NUCLEOTIDE SEQUENCE</scope>
    <source>
        <strain evidence="2">Niue_2</strain>
        <tissue evidence="2">Leaf</tissue>
    </source>
</reference>
<keyword evidence="1" id="KW-0472">Membrane</keyword>
<name>A0A843UHP7_COLES</name>
<keyword evidence="1" id="KW-1133">Transmembrane helix</keyword>
<keyword evidence="1" id="KW-0812">Transmembrane</keyword>
<dbReference type="Proteomes" id="UP000652761">
    <property type="component" value="Unassembled WGS sequence"/>
</dbReference>
<accession>A0A843UHP7</accession>
<organism evidence="2 3">
    <name type="scientific">Colocasia esculenta</name>
    <name type="common">Wild taro</name>
    <name type="synonym">Arum esculentum</name>
    <dbReference type="NCBI Taxonomy" id="4460"/>
    <lineage>
        <taxon>Eukaryota</taxon>
        <taxon>Viridiplantae</taxon>
        <taxon>Streptophyta</taxon>
        <taxon>Embryophyta</taxon>
        <taxon>Tracheophyta</taxon>
        <taxon>Spermatophyta</taxon>
        <taxon>Magnoliopsida</taxon>
        <taxon>Liliopsida</taxon>
        <taxon>Araceae</taxon>
        <taxon>Aroideae</taxon>
        <taxon>Colocasieae</taxon>
        <taxon>Colocasia</taxon>
    </lineage>
</organism>